<dbReference type="InterPro" id="IPR029058">
    <property type="entry name" value="AB_hydrolase_fold"/>
</dbReference>
<dbReference type="Proteomes" id="UP000777438">
    <property type="component" value="Unassembled WGS sequence"/>
</dbReference>
<dbReference type="GO" id="GO:0047372">
    <property type="term" value="F:monoacylglycerol lipase activity"/>
    <property type="evidence" value="ECO:0007669"/>
    <property type="project" value="TreeGrafter"/>
</dbReference>
<evidence type="ECO:0000313" key="3">
    <source>
        <dbReference type="Proteomes" id="UP000777438"/>
    </source>
</evidence>
<dbReference type="PRINTS" id="PR00412">
    <property type="entry name" value="EPOXHYDRLASE"/>
</dbReference>
<feature type="domain" description="AB hydrolase-1" evidence="1">
    <location>
        <begin position="32"/>
        <end position="316"/>
    </location>
</feature>
<keyword evidence="2" id="KW-0378">Hydrolase</keyword>
<dbReference type="Pfam" id="PF00561">
    <property type="entry name" value="Abhydrolase_1"/>
    <property type="match status" value="1"/>
</dbReference>
<comment type="caution">
    <text evidence="2">The sequence shown here is derived from an EMBL/GenBank/DDBJ whole genome shotgun (WGS) entry which is preliminary data.</text>
</comment>
<dbReference type="AlphaFoldDB" id="A0A9P8VT18"/>
<organism evidence="2 3">
    <name type="scientific">Thelonectria olida</name>
    <dbReference type="NCBI Taxonomy" id="1576542"/>
    <lineage>
        <taxon>Eukaryota</taxon>
        <taxon>Fungi</taxon>
        <taxon>Dikarya</taxon>
        <taxon>Ascomycota</taxon>
        <taxon>Pezizomycotina</taxon>
        <taxon>Sordariomycetes</taxon>
        <taxon>Hypocreomycetidae</taxon>
        <taxon>Hypocreales</taxon>
        <taxon>Nectriaceae</taxon>
        <taxon>Thelonectria</taxon>
    </lineage>
</organism>
<gene>
    <name evidence="2" type="ORF">B0T10DRAFT_417582</name>
</gene>
<evidence type="ECO:0000313" key="2">
    <source>
        <dbReference type="EMBL" id="KAH6871229.1"/>
    </source>
</evidence>
<dbReference type="Gene3D" id="3.40.50.1820">
    <property type="entry name" value="alpha/beta hydrolase"/>
    <property type="match status" value="1"/>
</dbReference>
<sequence>MESFQRKTLITRRSLKYTYYVSPSSESTKQHPTLFFIHGFPDSAHLWAGVVTMLGTMPNQIIIPDCLGYAGSDKPEDTNLYAYKDQADDLVNILENESTKFTVIIGHDWGSALAQRTYLHHRELFSGVILLNTAYMVPSDQPFDLRAVNEWTEKTMGFPQFSYWEFFTAPDAPEIIDANLERMWHALHGDVEGWMRKLFCVPNAMRDFLLGNEDIPLKTYSHNWEWKDRFMHQFKTDGFASALQMYKATVSNIQFRSDSTIPKEKLAIEVPVLFLVCTKDTVCAPEMMDQAKTEGLVPHLKEMVLDCAHWSPMEKPDEIATHVRNFVMDVCPGNQASMY</sequence>
<reference evidence="2 3" key="1">
    <citation type="journal article" date="2021" name="Nat. Commun.">
        <title>Genetic determinants of endophytism in the Arabidopsis root mycobiome.</title>
        <authorList>
            <person name="Mesny F."/>
            <person name="Miyauchi S."/>
            <person name="Thiergart T."/>
            <person name="Pickel B."/>
            <person name="Atanasova L."/>
            <person name="Karlsson M."/>
            <person name="Huettel B."/>
            <person name="Barry K.W."/>
            <person name="Haridas S."/>
            <person name="Chen C."/>
            <person name="Bauer D."/>
            <person name="Andreopoulos W."/>
            <person name="Pangilinan J."/>
            <person name="LaButti K."/>
            <person name="Riley R."/>
            <person name="Lipzen A."/>
            <person name="Clum A."/>
            <person name="Drula E."/>
            <person name="Henrissat B."/>
            <person name="Kohler A."/>
            <person name="Grigoriev I.V."/>
            <person name="Martin F.M."/>
            <person name="Hacquard S."/>
        </authorList>
    </citation>
    <scope>NUCLEOTIDE SEQUENCE [LARGE SCALE GENOMIC DNA]</scope>
    <source>
        <strain evidence="2 3">MPI-CAGE-CH-0241</strain>
    </source>
</reference>
<dbReference type="PANTHER" id="PTHR43798:SF33">
    <property type="entry name" value="HYDROLASE, PUTATIVE (AFU_ORTHOLOGUE AFUA_2G14860)-RELATED"/>
    <property type="match status" value="1"/>
</dbReference>
<dbReference type="PANTHER" id="PTHR43798">
    <property type="entry name" value="MONOACYLGLYCEROL LIPASE"/>
    <property type="match status" value="1"/>
</dbReference>
<dbReference type="GO" id="GO:0016020">
    <property type="term" value="C:membrane"/>
    <property type="evidence" value="ECO:0007669"/>
    <property type="project" value="TreeGrafter"/>
</dbReference>
<keyword evidence="3" id="KW-1185">Reference proteome</keyword>
<proteinExistence type="predicted"/>
<dbReference type="OrthoDB" id="408373at2759"/>
<dbReference type="EMBL" id="JAGPYM010000057">
    <property type="protein sequence ID" value="KAH6871229.1"/>
    <property type="molecule type" value="Genomic_DNA"/>
</dbReference>
<dbReference type="SUPFAM" id="SSF53474">
    <property type="entry name" value="alpha/beta-Hydrolases"/>
    <property type="match status" value="1"/>
</dbReference>
<protein>
    <submittedName>
        <fullName evidence="2">Epoxide hydrolase</fullName>
    </submittedName>
</protein>
<dbReference type="GO" id="GO:0046464">
    <property type="term" value="P:acylglycerol catabolic process"/>
    <property type="evidence" value="ECO:0007669"/>
    <property type="project" value="TreeGrafter"/>
</dbReference>
<name>A0A9P8VT18_9HYPO</name>
<evidence type="ECO:0000259" key="1">
    <source>
        <dbReference type="Pfam" id="PF00561"/>
    </source>
</evidence>
<dbReference type="InterPro" id="IPR050266">
    <property type="entry name" value="AB_hydrolase_sf"/>
</dbReference>
<dbReference type="InterPro" id="IPR000073">
    <property type="entry name" value="AB_hydrolase_1"/>
</dbReference>
<dbReference type="InterPro" id="IPR000639">
    <property type="entry name" value="Epox_hydrolase-like"/>
</dbReference>
<accession>A0A9P8VT18</accession>